<evidence type="ECO:0000256" key="2">
    <source>
        <dbReference type="SAM" id="MobiDB-lite"/>
    </source>
</evidence>
<dbReference type="GO" id="GO:0003677">
    <property type="term" value="F:DNA binding"/>
    <property type="evidence" value="ECO:0007669"/>
    <property type="project" value="InterPro"/>
</dbReference>
<accession>A0A8H4P0L9</accession>
<dbReference type="InterPro" id="IPR036395">
    <property type="entry name" value="Cu_fist_DNA-bd_dom_sf"/>
</dbReference>
<organism evidence="4 5">
    <name type="scientific">Fusarium austroafricanum</name>
    <dbReference type="NCBI Taxonomy" id="2364996"/>
    <lineage>
        <taxon>Eukaryota</taxon>
        <taxon>Fungi</taxon>
        <taxon>Dikarya</taxon>
        <taxon>Ascomycota</taxon>
        <taxon>Pezizomycotina</taxon>
        <taxon>Sordariomycetes</taxon>
        <taxon>Hypocreomycetidae</taxon>
        <taxon>Hypocreales</taxon>
        <taxon>Nectriaceae</taxon>
        <taxon>Fusarium</taxon>
        <taxon>Fusarium concolor species complex</taxon>
    </lineage>
</organism>
<keyword evidence="5" id="KW-1185">Reference proteome</keyword>
<dbReference type="GO" id="GO:0005507">
    <property type="term" value="F:copper ion binding"/>
    <property type="evidence" value="ECO:0007669"/>
    <property type="project" value="InterPro"/>
</dbReference>
<dbReference type="EMBL" id="JAADJG010000003">
    <property type="protein sequence ID" value="KAF4458144.1"/>
    <property type="molecule type" value="Genomic_DNA"/>
</dbReference>
<feature type="region of interest" description="Disordered" evidence="2">
    <location>
        <begin position="346"/>
        <end position="413"/>
    </location>
</feature>
<dbReference type="Proteomes" id="UP000605986">
    <property type="component" value="Unassembled WGS sequence"/>
</dbReference>
<evidence type="ECO:0000313" key="5">
    <source>
        <dbReference type="Proteomes" id="UP000605986"/>
    </source>
</evidence>
<dbReference type="Pfam" id="PF00649">
    <property type="entry name" value="Copper-fist"/>
    <property type="match status" value="1"/>
</dbReference>
<feature type="domain" description="Copper-fist" evidence="3">
    <location>
        <begin position="100"/>
        <end position="140"/>
    </location>
</feature>
<feature type="region of interest" description="Disordered" evidence="2">
    <location>
        <begin position="1"/>
        <end position="20"/>
    </location>
</feature>
<dbReference type="GO" id="GO:0005634">
    <property type="term" value="C:nucleus"/>
    <property type="evidence" value="ECO:0007669"/>
    <property type="project" value="InterPro"/>
</dbReference>
<gene>
    <name evidence="4" type="ORF">F53441_79</name>
</gene>
<sequence>MVSPNGLVFPGPAMNQANEGTPPIDQWLDLPNTAAVPTTSAIQGDFFMAPAMEPENAPTFPVAPVQGALPMDSANTAAVTAAPAAPTTPAATGEGDKRRGLIIDGIKYACRKHQKGNRTCMCTEACERPWDVIRKTGRPSGAKNDPRLQANRSLKNADRKVKKVRKAHDKWEQSFNRSSVADLCWQELTAAVMDALEPIEKAKVDASKADMEAQASAAGLPDYHTQYPDIFRHSAAPSPPAGHPPAAAAAPLVHNPASATFMVTAPQPALSATPIVGASPTIQIAPQPVPQMVLDPQMDQGFQMDPDFQMGSYGGMDPVGQMENDRLPEWDLDAWFSIPEDGFQMESTGEAFGPSVDVGGDVQKPPAETPPQEHVSPSDQDGLFGGDALEPPSVPQESLYTAEEENKAPFPRELCPPELLGVYDWTYDVPPMEAGMDVDEVEFKQYFG</sequence>
<dbReference type="AlphaFoldDB" id="A0A8H4P0L9"/>
<dbReference type="GO" id="GO:0003700">
    <property type="term" value="F:DNA-binding transcription factor activity"/>
    <property type="evidence" value="ECO:0007669"/>
    <property type="project" value="InterPro"/>
</dbReference>
<dbReference type="SUPFAM" id="SSF57879">
    <property type="entry name" value="Zinc domain conserved in yeast copper-regulated transcription factors"/>
    <property type="match status" value="1"/>
</dbReference>
<evidence type="ECO:0000256" key="1">
    <source>
        <dbReference type="SAM" id="Coils"/>
    </source>
</evidence>
<evidence type="ECO:0000313" key="4">
    <source>
        <dbReference type="EMBL" id="KAF4458144.1"/>
    </source>
</evidence>
<dbReference type="SMART" id="SM01090">
    <property type="entry name" value="Copper-fist"/>
    <property type="match status" value="1"/>
</dbReference>
<protein>
    <recommendedName>
        <fullName evidence="3">Copper-fist domain-containing protein</fullName>
    </recommendedName>
</protein>
<feature type="coiled-coil region" evidence="1">
    <location>
        <begin position="147"/>
        <end position="174"/>
    </location>
</feature>
<keyword evidence="1" id="KW-0175">Coiled coil</keyword>
<comment type="caution">
    <text evidence="4">The sequence shown here is derived from an EMBL/GenBank/DDBJ whole genome shotgun (WGS) entry which is preliminary data.</text>
</comment>
<proteinExistence type="predicted"/>
<evidence type="ECO:0000259" key="3">
    <source>
        <dbReference type="PROSITE" id="PS50073"/>
    </source>
</evidence>
<dbReference type="PROSITE" id="PS50073">
    <property type="entry name" value="COPPER_FIST_2"/>
    <property type="match status" value="1"/>
</dbReference>
<name>A0A8H4P0L9_9HYPO</name>
<dbReference type="InterPro" id="IPR001083">
    <property type="entry name" value="Cu_fist_DNA-bd_dom"/>
</dbReference>
<reference evidence="4" key="1">
    <citation type="submission" date="2020-01" db="EMBL/GenBank/DDBJ databases">
        <title>Identification and distribution of gene clusters putatively required for synthesis of sphingolipid metabolism inhibitors in phylogenetically diverse species of the filamentous fungus Fusarium.</title>
        <authorList>
            <person name="Kim H.-S."/>
            <person name="Busman M."/>
            <person name="Brown D.W."/>
            <person name="Divon H."/>
            <person name="Uhlig S."/>
            <person name="Proctor R.H."/>
        </authorList>
    </citation>
    <scope>NUCLEOTIDE SEQUENCE</scope>
    <source>
        <strain evidence="4">NRRL 53441</strain>
    </source>
</reference>